<gene>
    <name evidence="2" type="ORF">DIATSA_LOCUS9739</name>
</gene>
<dbReference type="OrthoDB" id="118105at2759"/>
<dbReference type="EMBL" id="OU893335">
    <property type="protein sequence ID" value="CAG9792186.1"/>
    <property type="molecule type" value="Genomic_DNA"/>
</dbReference>
<evidence type="ECO:0008006" key="4">
    <source>
        <dbReference type="Google" id="ProtNLM"/>
    </source>
</evidence>
<feature type="region of interest" description="Disordered" evidence="1">
    <location>
        <begin position="20"/>
        <end position="43"/>
    </location>
</feature>
<sequence>MEQLNAKDYRRSLYQGILAPAQARKREHGPRRSCSSSSPLPVMIKRHKPTVPSELRLESIMHQPEWTTSRRCANCSTKINPARTVWQCSTCKVPLCIRKDKMCFQEFHKK</sequence>
<evidence type="ECO:0000256" key="1">
    <source>
        <dbReference type="SAM" id="MobiDB-lite"/>
    </source>
</evidence>
<evidence type="ECO:0000313" key="3">
    <source>
        <dbReference type="Proteomes" id="UP001153714"/>
    </source>
</evidence>
<dbReference type="AlphaFoldDB" id="A0A9N9WHN9"/>
<dbReference type="Proteomes" id="UP001153714">
    <property type="component" value="Chromosome 4"/>
</dbReference>
<reference evidence="2" key="1">
    <citation type="submission" date="2021-12" db="EMBL/GenBank/DDBJ databases">
        <authorList>
            <person name="King R."/>
        </authorList>
    </citation>
    <scope>NUCLEOTIDE SEQUENCE</scope>
</reference>
<evidence type="ECO:0000313" key="2">
    <source>
        <dbReference type="EMBL" id="CAG9792186.1"/>
    </source>
</evidence>
<protein>
    <recommendedName>
        <fullName evidence="4">PiggyBac transposable element-derived protein 4 C-terminal zinc-ribbon domain-containing protein</fullName>
    </recommendedName>
</protein>
<reference evidence="2" key="2">
    <citation type="submission" date="2022-10" db="EMBL/GenBank/DDBJ databases">
        <authorList>
            <consortium name="ENA_rothamsted_submissions"/>
            <consortium name="culmorum"/>
            <person name="King R."/>
        </authorList>
    </citation>
    <scope>NUCLEOTIDE SEQUENCE</scope>
</reference>
<keyword evidence="3" id="KW-1185">Reference proteome</keyword>
<proteinExistence type="predicted"/>
<accession>A0A9N9WHN9</accession>
<name>A0A9N9WHN9_9NEOP</name>
<organism evidence="2 3">
    <name type="scientific">Diatraea saccharalis</name>
    <name type="common">sugarcane borer</name>
    <dbReference type="NCBI Taxonomy" id="40085"/>
    <lineage>
        <taxon>Eukaryota</taxon>
        <taxon>Metazoa</taxon>
        <taxon>Ecdysozoa</taxon>
        <taxon>Arthropoda</taxon>
        <taxon>Hexapoda</taxon>
        <taxon>Insecta</taxon>
        <taxon>Pterygota</taxon>
        <taxon>Neoptera</taxon>
        <taxon>Endopterygota</taxon>
        <taxon>Lepidoptera</taxon>
        <taxon>Glossata</taxon>
        <taxon>Ditrysia</taxon>
        <taxon>Pyraloidea</taxon>
        <taxon>Crambidae</taxon>
        <taxon>Crambinae</taxon>
        <taxon>Diatraea</taxon>
    </lineage>
</organism>